<sequence length="283" mass="30425">MPHDTTARGEGSTNLYSLEDLRRFGPSNPNGLYTVNDLGHMFWCLTVLDGGKFFCMDCCRMGTREKTCPHGTFTANTSSAPILVRPVVLAWPADLPQAQSRADFPQVALVRDGSQHRVASGEASTLPLTALGIVTDGITQPIGDDSALAPPSPTPYALPIYPLQVERATMRSTSAAPADLPNLQTQTYSSATPSTTIAPSFGLPSPPWLPFTTVPSASSSISSPVGAGVDAQQMFPSHSAFPQQLAAHPVVQPMSQYGYYYHPAQYPACQALERRKAYARREQ</sequence>
<dbReference type="AlphaFoldDB" id="A0A2G8SHA1"/>
<reference evidence="1 2" key="1">
    <citation type="journal article" date="2015" name="Sci. Rep.">
        <title>Chromosome-level genome map provides insights into diverse defense mechanisms in the medicinal fungus Ganoderma sinense.</title>
        <authorList>
            <person name="Zhu Y."/>
            <person name="Xu J."/>
            <person name="Sun C."/>
            <person name="Zhou S."/>
            <person name="Xu H."/>
            <person name="Nelson D.R."/>
            <person name="Qian J."/>
            <person name="Song J."/>
            <person name="Luo H."/>
            <person name="Xiang L."/>
            <person name="Li Y."/>
            <person name="Xu Z."/>
            <person name="Ji A."/>
            <person name="Wang L."/>
            <person name="Lu S."/>
            <person name="Hayward A."/>
            <person name="Sun W."/>
            <person name="Li X."/>
            <person name="Schwartz D.C."/>
            <person name="Wang Y."/>
            <person name="Chen S."/>
        </authorList>
    </citation>
    <scope>NUCLEOTIDE SEQUENCE [LARGE SCALE GENOMIC DNA]</scope>
    <source>
        <strain evidence="1 2">ZZ0214-1</strain>
    </source>
</reference>
<dbReference type="EMBL" id="AYKW01000008">
    <property type="protein sequence ID" value="PIL33150.1"/>
    <property type="molecule type" value="Genomic_DNA"/>
</dbReference>
<comment type="caution">
    <text evidence="1">The sequence shown here is derived from an EMBL/GenBank/DDBJ whole genome shotgun (WGS) entry which is preliminary data.</text>
</comment>
<organism evidence="1 2">
    <name type="scientific">Ganoderma sinense ZZ0214-1</name>
    <dbReference type="NCBI Taxonomy" id="1077348"/>
    <lineage>
        <taxon>Eukaryota</taxon>
        <taxon>Fungi</taxon>
        <taxon>Dikarya</taxon>
        <taxon>Basidiomycota</taxon>
        <taxon>Agaricomycotina</taxon>
        <taxon>Agaricomycetes</taxon>
        <taxon>Polyporales</taxon>
        <taxon>Polyporaceae</taxon>
        <taxon>Ganoderma</taxon>
    </lineage>
</organism>
<name>A0A2G8SHA1_9APHY</name>
<accession>A0A2G8SHA1</accession>
<dbReference type="Proteomes" id="UP000230002">
    <property type="component" value="Unassembled WGS sequence"/>
</dbReference>
<evidence type="ECO:0000313" key="2">
    <source>
        <dbReference type="Proteomes" id="UP000230002"/>
    </source>
</evidence>
<gene>
    <name evidence="1" type="ORF">GSI_04600</name>
</gene>
<evidence type="ECO:0000313" key="1">
    <source>
        <dbReference type="EMBL" id="PIL33150.1"/>
    </source>
</evidence>
<dbReference type="OrthoDB" id="10525813at2759"/>
<proteinExistence type="predicted"/>
<keyword evidence="2" id="KW-1185">Reference proteome</keyword>
<protein>
    <submittedName>
        <fullName evidence="1">Uncharacterized protein</fullName>
    </submittedName>
</protein>